<dbReference type="PROSITE" id="PS51447">
    <property type="entry name" value="FDX_ACB"/>
    <property type="match status" value="1"/>
</dbReference>
<dbReference type="Pfam" id="PF03484">
    <property type="entry name" value="B5"/>
    <property type="match status" value="1"/>
</dbReference>
<evidence type="ECO:0000259" key="18">
    <source>
        <dbReference type="PROSITE" id="PS51447"/>
    </source>
</evidence>
<dbReference type="GO" id="GO:0006432">
    <property type="term" value="P:phenylalanyl-tRNA aminoacylation"/>
    <property type="evidence" value="ECO:0007669"/>
    <property type="project" value="UniProtKB-UniRule"/>
</dbReference>
<evidence type="ECO:0000313" key="20">
    <source>
        <dbReference type="EMBL" id="RKQ69062.1"/>
    </source>
</evidence>
<dbReference type="GO" id="GO:0000049">
    <property type="term" value="F:tRNA binding"/>
    <property type="evidence" value="ECO:0007669"/>
    <property type="project" value="UniProtKB-UniRule"/>
</dbReference>
<evidence type="ECO:0000256" key="7">
    <source>
        <dbReference type="ARBA" id="ARBA00022723"/>
    </source>
</evidence>
<comment type="cofactor">
    <cofactor evidence="15">
        <name>Mg(2+)</name>
        <dbReference type="ChEBI" id="CHEBI:18420"/>
    </cofactor>
    <text evidence="15">Binds 2 magnesium ions per tetramer.</text>
</comment>
<evidence type="ECO:0000313" key="21">
    <source>
        <dbReference type="Proteomes" id="UP000282211"/>
    </source>
</evidence>
<dbReference type="SUPFAM" id="SSF46955">
    <property type="entry name" value="Putative DNA-binding domain"/>
    <property type="match status" value="1"/>
</dbReference>
<dbReference type="InterPro" id="IPR005147">
    <property type="entry name" value="tRNA_synthase_B5-dom"/>
</dbReference>
<dbReference type="PANTHER" id="PTHR10947:SF0">
    <property type="entry name" value="PHENYLALANINE--TRNA LIGASE BETA SUBUNIT"/>
    <property type="match status" value="1"/>
</dbReference>
<dbReference type="CDD" id="cd02796">
    <property type="entry name" value="tRNA_bind_bactPheRS"/>
    <property type="match status" value="1"/>
</dbReference>
<evidence type="ECO:0000256" key="1">
    <source>
        <dbReference type="ARBA" id="ARBA00004496"/>
    </source>
</evidence>
<evidence type="ECO:0000256" key="5">
    <source>
        <dbReference type="ARBA" id="ARBA00022555"/>
    </source>
</evidence>
<dbReference type="InterPro" id="IPR002547">
    <property type="entry name" value="tRNA-bd_dom"/>
</dbReference>
<dbReference type="PROSITE" id="PS51483">
    <property type="entry name" value="B5"/>
    <property type="match status" value="1"/>
</dbReference>
<proteinExistence type="inferred from homology"/>
<dbReference type="NCBIfam" id="TIGR00472">
    <property type="entry name" value="pheT_bact"/>
    <property type="match status" value="1"/>
</dbReference>
<evidence type="ECO:0000256" key="13">
    <source>
        <dbReference type="ARBA" id="ARBA00023146"/>
    </source>
</evidence>
<evidence type="ECO:0000256" key="14">
    <source>
        <dbReference type="ARBA" id="ARBA00049255"/>
    </source>
</evidence>
<dbReference type="SMART" id="SM00873">
    <property type="entry name" value="B3_4"/>
    <property type="match status" value="1"/>
</dbReference>
<keyword evidence="21" id="KW-1185">Reference proteome</keyword>
<keyword evidence="7 15" id="KW-0479">Metal-binding</keyword>
<dbReference type="Pfam" id="PF17759">
    <property type="entry name" value="tRNA_synthFbeta"/>
    <property type="match status" value="1"/>
</dbReference>
<dbReference type="InterPro" id="IPR020825">
    <property type="entry name" value="Phe-tRNA_synthase-like_B3/B4"/>
</dbReference>
<comment type="subcellular location">
    <subcellularLocation>
        <location evidence="1 15">Cytoplasm</location>
    </subcellularLocation>
</comment>
<evidence type="ECO:0000256" key="3">
    <source>
        <dbReference type="ARBA" id="ARBA00011209"/>
    </source>
</evidence>
<keyword evidence="6 15" id="KW-0436">Ligase</keyword>
<evidence type="ECO:0000256" key="9">
    <source>
        <dbReference type="ARBA" id="ARBA00022840"/>
    </source>
</evidence>
<comment type="subunit">
    <text evidence="3 15">Tetramer of two alpha and two beta subunits.</text>
</comment>
<name>A0A420WDU5_9PROT</name>
<keyword evidence="4 15" id="KW-0963">Cytoplasm</keyword>
<feature type="binding site" evidence="15">
    <location>
        <position position="461"/>
    </location>
    <ligand>
        <name>Mg(2+)</name>
        <dbReference type="ChEBI" id="CHEBI:18420"/>
        <note>shared with alpha subunit</note>
    </ligand>
</feature>
<comment type="similarity">
    <text evidence="2 15">Belongs to the phenylalanyl-tRNA synthetase beta subunit family. Type 1 subfamily.</text>
</comment>
<feature type="domain" description="B5" evidence="19">
    <location>
        <begin position="399"/>
        <end position="473"/>
    </location>
</feature>
<dbReference type="InterPro" id="IPR012340">
    <property type="entry name" value="NA-bd_OB-fold"/>
</dbReference>
<feature type="domain" description="FDX-ACB" evidence="18">
    <location>
        <begin position="705"/>
        <end position="797"/>
    </location>
</feature>
<dbReference type="AlphaFoldDB" id="A0A420WDU5"/>
<dbReference type="FunCoup" id="A0A420WDU5">
    <property type="interactions" value="464"/>
</dbReference>
<keyword evidence="9 15" id="KW-0067">ATP-binding</keyword>
<dbReference type="InterPro" id="IPR004532">
    <property type="entry name" value="Phe-tRNA-ligase_IIc_bsu_bact"/>
</dbReference>
<dbReference type="Gene3D" id="2.40.50.140">
    <property type="entry name" value="Nucleic acid-binding proteins"/>
    <property type="match status" value="1"/>
</dbReference>
<dbReference type="InterPro" id="IPR036690">
    <property type="entry name" value="Fdx_antiC-bd_sf"/>
</dbReference>
<evidence type="ECO:0000256" key="6">
    <source>
        <dbReference type="ARBA" id="ARBA00022598"/>
    </source>
</evidence>
<dbReference type="SMART" id="SM00874">
    <property type="entry name" value="B5"/>
    <property type="match status" value="1"/>
</dbReference>
<keyword evidence="10 15" id="KW-0460">Magnesium</keyword>
<dbReference type="PANTHER" id="PTHR10947">
    <property type="entry name" value="PHENYLALANYL-TRNA SYNTHETASE BETA CHAIN AND LEUCINE-RICH REPEAT-CONTAINING PROTEIN 47"/>
    <property type="match status" value="1"/>
</dbReference>
<feature type="binding site" evidence="15">
    <location>
        <position position="457"/>
    </location>
    <ligand>
        <name>Mg(2+)</name>
        <dbReference type="ChEBI" id="CHEBI:18420"/>
        <note>shared with alpha subunit</note>
    </ligand>
</feature>
<comment type="catalytic activity">
    <reaction evidence="14 15">
        <text>tRNA(Phe) + L-phenylalanine + ATP = L-phenylalanyl-tRNA(Phe) + AMP + diphosphate + H(+)</text>
        <dbReference type="Rhea" id="RHEA:19413"/>
        <dbReference type="Rhea" id="RHEA-COMP:9668"/>
        <dbReference type="Rhea" id="RHEA-COMP:9699"/>
        <dbReference type="ChEBI" id="CHEBI:15378"/>
        <dbReference type="ChEBI" id="CHEBI:30616"/>
        <dbReference type="ChEBI" id="CHEBI:33019"/>
        <dbReference type="ChEBI" id="CHEBI:58095"/>
        <dbReference type="ChEBI" id="CHEBI:78442"/>
        <dbReference type="ChEBI" id="CHEBI:78531"/>
        <dbReference type="ChEBI" id="CHEBI:456215"/>
        <dbReference type="EC" id="6.1.1.20"/>
    </reaction>
</comment>
<dbReference type="InterPro" id="IPR005121">
    <property type="entry name" value="Fdx_antiC-bd"/>
</dbReference>
<evidence type="ECO:0000256" key="10">
    <source>
        <dbReference type="ARBA" id="ARBA00022842"/>
    </source>
</evidence>
<evidence type="ECO:0000256" key="15">
    <source>
        <dbReference type="HAMAP-Rule" id="MF_00283"/>
    </source>
</evidence>
<feature type="binding site" evidence="15">
    <location>
        <position position="451"/>
    </location>
    <ligand>
        <name>Mg(2+)</name>
        <dbReference type="ChEBI" id="CHEBI:18420"/>
        <note>shared with alpha subunit</note>
    </ligand>
</feature>
<dbReference type="Pfam" id="PF03147">
    <property type="entry name" value="FDX-ACB"/>
    <property type="match status" value="1"/>
</dbReference>
<dbReference type="InterPro" id="IPR005146">
    <property type="entry name" value="B3/B4_tRNA-bd"/>
</dbReference>
<evidence type="ECO:0000259" key="19">
    <source>
        <dbReference type="PROSITE" id="PS51483"/>
    </source>
</evidence>
<dbReference type="SUPFAM" id="SSF55681">
    <property type="entry name" value="Class II aaRS and biotin synthetases"/>
    <property type="match status" value="1"/>
</dbReference>
<dbReference type="SUPFAM" id="SSF56037">
    <property type="entry name" value="PheT/TilS domain"/>
    <property type="match status" value="1"/>
</dbReference>
<organism evidence="20 21">
    <name type="scientific">Litorimonas taeanensis</name>
    <dbReference type="NCBI Taxonomy" id="568099"/>
    <lineage>
        <taxon>Bacteria</taxon>
        <taxon>Pseudomonadati</taxon>
        <taxon>Pseudomonadota</taxon>
        <taxon>Alphaproteobacteria</taxon>
        <taxon>Maricaulales</taxon>
        <taxon>Robiginitomaculaceae</taxon>
    </lineage>
</organism>
<gene>
    <name evidence="15" type="primary">pheT</name>
    <name evidence="20" type="ORF">DES40_1842</name>
</gene>
<dbReference type="Pfam" id="PF03483">
    <property type="entry name" value="B3_4"/>
    <property type="match status" value="1"/>
</dbReference>
<feature type="binding site" evidence="15">
    <location>
        <position position="460"/>
    </location>
    <ligand>
        <name>Mg(2+)</name>
        <dbReference type="ChEBI" id="CHEBI:18420"/>
        <note>shared with alpha subunit</note>
    </ligand>
</feature>
<evidence type="ECO:0000256" key="16">
    <source>
        <dbReference type="PROSITE-ProRule" id="PRU00209"/>
    </source>
</evidence>
<dbReference type="FunFam" id="3.30.70.380:FF:000001">
    <property type="entry name" value="Phenylalanine--tRNA ligase beta subunit"/>
    <property type="match status" value="1"/>
</dbReference>
<dbReference type="EMBL" id="RBII01000002">
    <property type="protein sequence ID" value="RKQ69062.1"/>
    <property type="molecule type" value="Genomic_DNA"/>
</dbReference>
<evidence type="ECO:0000256" key="12">
    <source>
        <dbReference type="ARBA" id="ARBA00022917"/>
    </source>
</evidence>
<dbReference type="SUPFAM" id="SSF50249">
    <property type="entry name" value="Nucleic acid-binding proteins"/>
    <property type="match status" value="1"/>
</dbReference>
<dbReference type="InterPro" id="IPR045864">
    <property type="entry name" value="aa-tRNA-synth_II/BPL/LPL"/>
</dbReference>
<comment type="caution">
    <text evidence="20">The sequence shown here is derived from an EMBL/GenBank/DDBJ whole genome shotgun (WGS) entry which is preliminary data.</text>
</comment>
<dbReference type="CDD" id="cd00769">
    <property type="entry name" value="PheRS_beta_core"/>
    <property type="match status" value="1"/>
</dbReference>
<evidence type="ECO:0000256" key="11">
    <source>
        <dbReference type="ARBA" id="ARBA00022884"/>
    </source>
</evidence>
<evidence type="ECO:0000256" key="8">
    <source>
        <dbReference type="ARBA" id="ARBA00022741"/>
    </source>
</evidence>
<feature type="domain" description="TRNA-binding" evidence="17">
    <location>
        <begin position="39"/>
        <end position="150"/>
    </location>
</feature>
<dbReference type="InterPro" id="IPR041616">
    <property type="entry name" value="PheRS_beta_core"/>
</dbReference>
<dbReference type="GO" id="GO:0009328">
    <property type="term" value="C:phenylalanine-tRNA ligase complex"/>
    <property type="evidence" value="ECO:0007669"/>
    <property type="project" value="TreeGrafter"/>
</dbReference>
<dbReference type="Gene3D" id="3.50.40.10">
    <property type="entry name" value="Phenylalanyl-trna Synthetase, Chain B, domain 3"/>
    <property type="match status" value="1"/>
</dbReference>
<dbReference type="PROSITE" id="PS50886">
    <property type="entry name" value="TRBD"/>
    <property type="match status" value="1"/>
</dbReference>
<keyword evidence="5 16" id="KW-0820">tRNA-binding</keyword>
<dbReference type="GO" id="GO:0004826">
    <property type="term" value="F:phenylalanine-tRNA ligase activity"/>
    <property type="evidence" value="ECO:0007669"/>
    <property type="project" value="UniProtKB-UniRule"/>
</dbReference>
<dbReference type="InterPro" id="IPR033714">
    <property type="entry name" value="tRNA_bind_bactPheRS"/>
</dbReference>
<dbReference type="Gene3D" id="3.30.56.10">
    <property type="match status" value="2"/>
</dbReference>
<keyword evidence="13 15" id="KW-0030">Aminoacyl-tRNA synthetase</keyword>
<evidence type="ECO:0000256" key="2">
    <source>
        <dbReference type="ARBA" id="ARBA00008653"/>
    </source>
</evidence>
<dbReference type="RefSeq" id="WP_121101098.1">
    <property type="nucleotide sequence ID" value="NZ_RBII01000002.1"/>
</dbReference>
<sequence length="798" mass="86294">MKFTLSWLKKHLETDATIDEVVEAMTLAGLEVEDVENPAEKLSEFSIAKVLTAEKHPDADKLKVCTVETRDGVKQIVCGAPNARADMTVAYAPLGAYIPGLDFSLDKKPRKIRGIESSGMMCSGKELEIDGEDDGIMDLPQDLAMGTPLAEALNLDDPVIDFEVTPNRPDWLGVNSIARDLAAVGLGKLISPNINASDIKFKNPQTIRIEDTDGCPAFAGRVIRGVKNGPSPKWLQDQLKAIGLRPISALVDITNYITYDRARPLHFYDMAKLKGAINVRRGADESFDALDDKSYTATEDDIVITDDNGVLGLGGIVGGTTTGCDETTTEILIESAYFDPLTIRRSAKRLGVNSDAKYRFERGVDTGGLIDGVELATQMVIDICGGEASDITVAGETPALPEPIEFDPMQVTRLTSLKLSDDTMEKILTDLGFSVKREPLWTVTVPSFRRDASEGADLVEEIARIHGFHNLEAVSLPPLPGRREPTATLTQNRTRLARRALALRGLSEAVTWSFALDDHAALFGGDDESLRVDNPISSDLNTMRPSALIHLLLAGQRNADKGYPSAALFELGPVFSGQNPDDQRLSLAGVRRVEAKRDWSGVEEITALTAKADVLDALESMGAATGNLQLFDAVGDYWHPGRSASLRMGPKNVLASFGELHPRVLKAMGIESRIVAFEIWPEAIPAPRAKKGKSVSKAKTALSLSDLMPVTRDFAFIVPEAIAANDVLRAAKSADKALISDVTLFDVYQGKGVEDGHKSLAIEVTLSPKDATLTDKEIEAISDKVISNAMKVGARLRS</sequence>
<dbReference type="InterPro" id="IPR045060">
    <property type="entry name" value="Phe-tRNA-ligase_IIc_bsu"/>
</dbReference>
<dbReference type="GO" id="GO:0005524">
    <property type="term" value="F:ATP binding"/>
    <property type="evidence" value="ECO:0007669"/>
    <property type="project" value="UniProtKB-UniRule"/>
</dbReference>
<dbReference type="NCBIfam" id="NF045760">
    <property type="entry name" value="YtpR"/>
    <property type="match status" value="1"/>
</dbReference>
<evidence type="ECO:0000256" key="4">
    <source>
        <dbReference type="ARBA" id="ARBA00022490"/>
    </source>
</evidence>
<dbReference type="SUPFAM" id="SSF54991">
    <property type="entry name" value="Anticodon-binding domain of PheRS"/>
    <property type="match status" value="1"/>
</dbReference>
<dbReference type="GO" id="GO:0000287">
    <property type="term" value="F:magnesium ion binding"/>
    <property type="evidence" value="ECO:0007669"/>
    <property type="project" value="UniProtKB-UniRule"/>
</dbReference>
<keyword evidence="8 15" id="KW-0547">Nucleotide-binding</keyword>
<dbReference type="OrthoDB" id="9805455at2"/>
<dbReference type="SMART" id="SM00896">
    <property type="entry name" value="FDX-ACB"/>
    <property type="match status" value="1"/>
</dbReference>
<reference evidence="20 21" key="1">
    <citation type="submission" date="2018-10" db="EMBL/GenBank/DDBJ databases">
        <title>Genomic Encyclopedia of Type Strains, Phase IV (KMG-IV): sequencing the most valuable type-strain genomes for metagenomic binning, comparative biology and taxonomic classification.</title>
        <authorList>
            <person name="Goeker M."/>
        </authorList>
    </citation>
    <scope>NUCLEOTIDE SEQUENCE [LARGE SCALE GENOMIC DNA]</scope>
    <source>
        <strain evidence="20 21">DSM 22008</strain>
    </source>
</reference>
<dbReference type="HAMAP" id="MF_00283">
    <property type="entry name" value="Phe_tRNA_synth_beta1"/>
    <property type="match status" value="1"/>
</dbReference>
<keyword evidence="12 15" id="KW-0648">Protein biosynthesis</keyword>
<dbReference type="InParanoid" id="A0A420WDU5"/>
<dbReference type="Gene3D" id="3.30.70.380">
    <property type="entry name" value="Ferrodoxin-fold anticodon-binding domain"/>
    <property type="match status" value="1"/>
</dbReference>
<protein>
    <recommendedName>
        <fullName evidence="15">Phenylalanine--tRNA ligase beta subunit</fullName>
        <ecNumber evidence="15">6.1.1.20</ecNumber>
    </recommendedName>
    <alternativeName>
        <fullName evidence="15">Phenylalanyl-tRNA synthetase beta subunit</fullName>
        <shortName evidence="15">PheRS</shortName>
    </alternativeName>
</protein>
<dbReference type="Gene3D" id="3.30.930.10">
    <property type="entry name" value="Bira Bifunctional Protein, Domain 2"/>
    <property type="match status" value="1"/>
</dbReference>
<evidence type="ECO:0000259" key="17">
    <source>
        <dbReference type="PROSITE" id="PS50886"/>
    </source>
</evidence>
<dbReference type="Pfam" id="PF01588">
    <property type="entry name" value="tRNA_bind"/>
    <property type="match status" value="1"/>
</dbReference>
<dbReference type="InterPro" id="IPR009061">
    <property type="entry name" value="DNA-bd_dom_put_sf"/>
</dbReference>
<keyword evidence="11 16" id="KW-0694">RNA-binding</keyword>
<dbReference type="Proteomes" id="UP000282211">
    <property type="component" value="Unassembled WGS sequence"/>
</dbReference>
<accession>A0A420WDU5</accession>
<dbReference type="EC" id="6.1.1.20" evidence="15"/>